<keyword evidence="1" id="KW-0175">Coiled coil</keyword>
<feature type="region of interest" description="Disordered" evidence="2">
    <location>
        <begin position="20"/>
        <end position="58"/>
    </location>
</feature>
<evidence type="ECO:0000256" key="1">
    <source>
        <dbReference type="SAM" id="Coils"/>
    </source>
</evidence>
<reference evidence="3 4" key="1">
    <citation type="submission" date="2024-09" db="EMBL/GenBank/DDBJ databases">
        <title>Chromosome-scale assembly of Riccia sorocarpa.</title>
        <authorList>
            <person name="Paukszto L."/>
        </authorList>
    </citation>
    <scope>NUCLEOTIDE SEQUENCE [LARGE SCALE GENOMIC DNA]</scope>
    <source>
        <strain evidence="3">LP-2024</strain>
        <tissue evidence="3">Aerial parts of the thallus</tissue>
    </source>
</reference>
<evidence type="ECO:0000313" key="3">
    <source>
        <dbReference type="EMBL" id="KAL3696713.1"/>
    </source>
</evidence>
<sequence>MHFKVSNAKKALRAELEGKRVVKEQSEDHGDVTPSPCDVETSPSEIPFSARERANGAKEDTALAEGMAVQLEKKKVELDTLFKLKEARVKELDDQLKEVSKEKDAAIQD</sequence>
<feature type="coiled-coil region" evidence="1">
    <location>
        <begin position="82"/>
        <end position="109"/>
    </location>
</feature>
<evidence type="ECO:0000256" key="2">
    <source>
        <dbReference type="SAM" id="MobiDB-lite"/>
    </source>
</evidence>
<dbReference type="EMBL" id="JBJQOH010000002">
    <property type="protein sequence ID" value="KAL3696713.1"/>
    <property type="molecule type" value="Genomic_DNA"/>
</dbReference>
<comment type="caution">
    <text evidence="3">The sequence shown here is derived from an EMBL/GenBank/DDBJ whole genome shotgun (WGS) entry which is preliminary data.</text>
</comment>
<accession>A0ABD3HZD4</accession>
<feature type="compositionally biased region" description="Basic and acidic residues" evidence="2">
    <location>
        <begin position="20"/>
        <end position="31"/>
    </location>
</feature>
<dbReference type="Proteomes" id="UP001633002">
    <property type="component" value="Unassembled WGS sequence"/>
</dbReference>
<dbReference type="AlphaFoldDB" id="A0ABD3HZD4"/>
<gene>
    <name evidence="3" type="ORF">R1sor_010789</name>
</gene>
<name>A0ABD3HZD4_9MARC</name>
<organism evidence="3 4">
    <name type="scientific">Riccia sorocarpa</name>
    <dbReference type="NCBI Taxonomy" id="122646"/>
    <lineage>
        <taxon>Eukaryota</taxon>
        <taxon>Viridiplantae</taxon>
        <taxon>Streptophyta</taxon>
        <taxon>Embryophyta</taxon>
        <taxon>Marchantiophyta</taxon>
        <taxon>Marchantiopsida</taxon>
        <taxon>Marchantiidae</taxon>
        <taxon>Marchantiales</taxon>
        <taxon>Ricciaceae</taxon>
        <taxon>Riccia</taxon>
    </lineage>
</organism>
<proteinExistence type="predicted"/>
<evidence type="ECO:0000313" key="4">
    <source>
        <dbReference type="Proteomes" id="UP001633002"/>
    </source>
</evidence>
<protein>
    <submittedName>
        <fullName evidence="3">Uncharacterized protein</fullName>
    </submittedName>
</protein>
<keyword evidence="4" id="KW-1185">Reference proteome</keyword>